<sequence length="1170" mass="127940">MPFANSSLNRPPYLAVDDGPSRMMTPVDGSGTPAPPASLLPEAVDPEEEQRRAHFANLFRSAESKISQIFGSDGRYDLGLITSLARRAPSPPPTTSSHSQLPPPATDHAPITEPPRKRAKRAINEDDYDDDDDDDDNGNGPSHPTTISSPQNAKSTALSSGPGALPSPSKSGSSPVQSVTSPSRQVEKHRDLVVLLAPSSDPSQSSSSLATTTTSATQLSTTMCATQQKSSSSEDARKQLEAARTATEEAARRSFHTIFYTLENDRTAMLEQQQLEESEKQLQAEMDSHQSGPAVSNAQAQNLGTLSSTNLGASSLTLKHLIARIDMKRDVVNATDSELRLLMNEVRKNRSKWASEENINQEELYEALEKVLTELKAHTEYSTPFLTRVNKREAPDYYNIIKQPMDLGTMTKKLKGLVFKSKADFVGDLNLIWDNCLKYNRDMSHPLRRMANGMRKEAEKLIPLIPDLTVRSRAEVEAEERRKQNGGDEDNGEDSEDEPIMSSRGRAGGTTSTKGTSKARRSGDVEKEGTPAEQKPHIQVNGVLAKAREGSEADGSVRGTPPIAGSQTPIVAPQGDSMDVDGPSLSGLALTHTMGETTQAVYEDEEYKIWKQVTKKGRALITRERYMLFKESSLNPDAPALLRRKADMRRFLRNQKMIDCNASSVRPADAGASSEEPVNTETLVDNMDNAEEEERVVPAYYQPQSLIPDIPPHLQWIEDGEGQVVNQNQWAVKVIEPSVWKSPASKFSQQIDANIRQIQETRKLSTKISVVKQMQVQTQVYSNQFPKAAEPFVEADVPPQFVTDDGPLIAGNLCEKALQRSIGKILYHAGFEELQPSAVDALTDIAADYFQKLCRTFNVYNEADKMQVTLPDGPTMYKPRYTQEEIILHTLDENGYDIATLEAYVTDDTVRLGGKLSQIHERMKQHLTDILRPALTAEAGVDGVGAFNDGSEQFVSGDFAEDLGEDFFGFRELGLDKDLGLDMLSVPLHLLQSRMRSQYQQTQPTGTTDMDILPPYPPHTPVARESLNEEIGLVRNFFLAKLHATNGEPLVEDEDLPIKQRRPRPRLPATGKISAPQKKPLREQIALAKKKKKMEAAAAASAAAAAAGPSSSSGSGSQENSAAKPTGDTTTKAPSRPSVGISMKAGLPAGTPDQGLKPSQMSIAVGGDME</sequence>
<feature type="compositionally biased region" description="Low complexity" evidence="8">
    <location>
        <begin position="159"/>
        <end position="183"/>
    </location>
</feature>
<feature type="compositionally biased region" description="Low complexity" evidence="8">
    <location>
        <begin position="1096"/>
        <end position="1123"/>
    </location>
</feature>
<dbReference type="Pfam" id="PF00439">
    <property type="entry name" value="Bromodomain"/>
    <property type="match status" value="1"/>
</dbReference>
<dbReference type="PROSITE" id="PS50014">
    <property type="entry name" value="BROMODOMAIN_2"/>
    <property type="match status" value="1"/>
</dbReference>
<keyword evidence="2" id="KW-0805">Transcription regulation</keyword>
<evidence type="ECO:0000256" key="3">
    <source>
        <dbReference type="ARBA" id="ARBA00023117"/>
    </source>
</evidence>
<protein>
    <submittedName>
        <fullName evidence="10">Transcriptional activator spt7</fullName>
    </submittedName>
</protein>
<evidence type="ECO:0000256" key="5">
    <source>
        <dbReference type="ARBA" id="ARBA00023242"/>
    </source>
</evidence>
<dbReference type="PANTHER" id="PTHR47343:SF1">
    <property type="entry name" value="TRANSCRIPTIONAL ACTIVATOR SPT7"/>
    <property type="match status" value="1"/>
</dbReference>
<evidence type="ECO:0000256" key="7">
    <source>
        <dbReference type="SAM" id="Coils"/>
    </source>
</evidence>
<dbReference type="InterPro" id="IPR001487">
    <property type="entry name" value="Bromodomain"/>
</dbReference>
<name>A0ABR3YQH1_9PEZI</name>
<keyword evidence="3 6" id="KW-0103">Bromodomain</keyword>
<dbReference type="SMART" id="SM00297">
    <property type="entry name" value="BROMO"/>
    <property type="match status" value="1"/>
</dbReference>
<keyword evidence="11" id="KW-1185">Reference proteome</keyword>
<feature type="compositionally biased region" description="Basic and acidic residues" evidence="8">
    <location>
        <begin position="521"/>
        <end position="536"/>
    </location>
</feature>
<keyword evidence="4" id="KW-0804">Transcription</keyword>
<evidence type="ECO:0000256" key="1">
    <source>
        <dbReference type="ARBA" id="ARBA00004123"/>
    </source>
</evidence>
<proteinExistence type="predicted"/>
<feature type="compositionally biased region" description="Acidic residues" evidence="8">
    <location>
        <begin position="487"/>
        <end position="499"/>
    </location>
</feature>
<feature type="domain" description="Bromo" evidence="9">
    <location>
        <begin position="377"/>
        <end position="447"/>
    </location>
</feature>
<dbReference type="Gene3D" id="1.10.20.10">
    <property type="entry name" value="Histone, subunit A"/>
    <property type="match status" value="1"/>
</dbReference>
<reference evidence="10 11" key="1">
    <citation type="journal article" date="2024" name="IMA Fungus">
        <title>IMA Genome - F19 : A genome assembly and annotation guide to empower mycologists, including annotated draft genome sequences of Ceratocystis pirilliformis, Diaporthe australafricana, Fusarium ophioides, Paecilomyces lecythidis, and Sporothrix stenoceras.</title>
        <authorList>
            <person name="Aylward J."/>
            <person name="Wilson A.M."/>
            <person name="Visagie C.M."/>
            <person name="Spraker J."/>
            <person name="Barnes I."/>
            <person name="Buitendag C."/>
            <person name="Ceriani C."/>
            <person name="Del Mar Angel L."/>
            <person name="du Plessis D."/>
            <person name="Fuchs T."/>
            <person name="Gasser K."/>
            <person name="Kramer D."/>
            <person name="Li W."/>
            <person name="Munsamy K."/>
            <person name="Piso A."/>
            <person name="Price J.L."/>
            <person name="Sonnekus B."/>
            <person name="Thomas C."/>
            <person name="van der Nest A."/>
            <person name="van Dijk A."/>
            <person name="van Heerden A."/>
            <person name="van Vuuren N."/>
            <person name="Yilmaz N."/>
            <person name="Duong T.A."/>
            <person name="van der Merwe N.A."/>
            <person name="Wingfield M.J."/>
            <person name="Wingfield B.D."/>
        </authorList>
    </citation>
    <scope>NUCLEOTIDE SEQUENCE [LARGE SCALE GENOMIC DNA]</scope>
    <source>
        <strain evidence="10 11">CMW 12675</strain>
    </source>
</reference>
<feature type="compositionally biased region" description="Acidic residues" evidence="8">
    <location>
        <begin position="125"/>
        <end position="137"/>
    </location>
</feature>
<dbReference type="PRINTS" id="PR00503">
    <property type="entry name" value="BROMODOMAIN"/>
</dbReference>
<dbReference type="Gene3D" id="1.20.920.10">
    <property type="entry name" value="Bromodomain-like"/>
    <property type="match status" value="1"/>
</dbReference>
<dbReference type="EMBL" id="JAWDJO010000179">
    <property type="protein sequence ID" value="KAL1890581.1"/>
    <property type="molecule type" value="Genomic_DNA"/>
</dbReference>
<evidence type="ECO:0000259" key="9">
    <source>
        <dbReference type="PROSITE" id="PS50014"/>
    </source>
</evidence>
<organism evidence="10 11">
    <name type="scientific">Ceratocystis pirilliformis</name>
    <dbReference type="NCBI Taxonomy" id="259994"/>
    <lineage>
        <taxon>Eukaryota</taxon>
        <taxon>Fungi</taxon>
        <taxon>Dikarya</taxon>
        <taxon>Ascomycota</taxon>
        <taxon>Pezizomycotina</taxon>
        <taxon>Sordariomycetes</taxon>
        <taxon>Hypocreomycetidae</taxon>
        <taxon>Microascales</taxon>
        <taxon>Ceratocystidaceae</taxon>
        <taxon>Ceratocystis</taxon>
    </lineage>
</organism>
<keyword evidence="5" id="KW-0539">Nucleus</keyword>
<dbReference type="SUPFAM" id="SSF47370">
    <property type="entry name" value="Bromodomain"/>
    <property type="match status" value="1"/>
</dbReference>
<feature type="compositionally biased region" description="Basic and acidic residues" evidence="8">
    <location>
        <begin position="473"/>
        <end position="486"/>
    </location>
</feature>
<evidence type="ECO:0000313" key="11">
    <source>
        <dbReference type="Proteomes" id="UP001583280"/>
    </source>
</evidence>
<evidence type="ECO:0000256" key="6">
    <source>
        <dbReference type="PROSITE-ProRule" id="PRU00035"/>
    </source>
</evidence>
<dbReference type="InterPro" id="IPR037782">
    <property type="entry name" value="Spt7"/>
</dbReference>
<feature type="region of interest" description="Disordered" evidence="8">
    <location>
        <begin position="1096"/>
        <end position="1170"/>
    </location>
</feature>
<dbReference type="CDD" id="cd05510">
    <property type="entry name" value="Bromo_SPT7_like"/>
    <property type="match status" value="1"/>
</dbReference>
<dbReference type="InterPro" id="IPR009072">
    <property type="entry name" value="Histone-fold"/>
</dbReference>
<dbReference type="InterPro" id="IPR006565">
    <property type="entry name" value="BTP"/>
</dbReference>
<accession>A0ABR3YQH1</accession>
<comment type="subcellular location">
    <subcellularLocation>
        <location evidence="1">Nucleus</location>
    </subcellularLocation>
</comment>
<dbReference type="PANTHER" id="PTHR47343">
    <property type="entry name" value="TRANSCRIPTIONAL ACTIVATOR SPT7"/>
    <property type="match status" value="1"/>
</dbReference>
<evidence type="ECO:0000256" key="2">
    <source>
        <dbReference type="ARBA" id="ARBA00023015"/>
    </source>
</evidence>
<feature type="region of interest" description="Disordered" evidence="8">
    <location>
        <begin position="473"/>
        <end position="569"/>
    </location>
</feature>
<dbReference type="Pfam" id="PF07524">
    <property type="entry name" value="Bromo_TP"/>
    <property type="match status" value="1"/>
</dbReference>
<feature type="region of interest" description="Disordered" evidence="8">
    <location>
        <begin position="1"/>
        <end position="50"/>
    </location>
</feature>
<evidence type="ECO:0000256" key="8">
    <source>
        <dbReference type="SAM" id="MobiDB-lite"/>
    </source>
</evidence>
<evidence type="ECO:0000313" key="10">
    <source>
        <dbReference type="EMBL" id="KAL1890581.1"/>
    </source>
</evidence>
<evidence type="ECO:0000256" key="4">
    <source>
        <dbReference type="ARBA" id="ARBA00023163"/>
    </source>
</evidence>
<keyword evidence="7" id="KW-0175">Coiled coil</keyword>
<gene>
    <name evidence="10" type="primary">SPT7</name>
    <name evidence="10" type="ORF">Cpir12675_005334</name>
</gene>
<feature type="region of interest" description="Disordered" evidence="8">
    <location>
        <begin position="1051"/>
        <end position="1082"/>
    </location>
</feature>
<feature type="region of interest" description="Disordered" evidence="8">
    <location>
        <begin position="83"/>
        <end position="188"/>
    </location>
</feature>
<dbReference type="Proteomes" id="UP001583280">
    <property type="component" value="Unassembled WGS sequence"/>
</dbReference>
<comment type="caution">
    <text evidence="10">The sequence shown here is derived from an EMBL/GenBank/DDBJ whole genome shotgun (WGS) entry which is preliminary data.</text>
</comment>
<feature type="coiled-coil region" evidence="7">
    <location>
        <begin position="233"/>
        <end position="292"/>
    </location>
</feature>
<dbReference type="CDD" id="cd22927">
    <property type="entry name" value="HFD_SPT7"/>
    <property type="match status" value="1"/>
</dbReference>
<dbReference type="InterPro" id="IPR036427">
    <property type="entry name" value="Bromodomain-like_sf"/>
</dbReference>
<feature type="compositionally biased region" description="Polar residues" evidence="8">
    <location>
        <begin position="139"/>
        <end position="158"/>
    </location>
</feature>
<feature type="compositionally biased region" description="Low complexity" evidence="8">
    <location>
        <begin position="502"/>
        <end position="516"/>
    </location>
</feature>